<gene>
    <name evidence="1" type="ORF">ODY93_09615</name>
</gene>
<name>A0ABT6UDH9_9GAMM</name>
<sequence>MAINKDKLSADIEARMDEFAQELALALAEYYDWWLSHYPAQTPSTVFAYTARP</sequence>
<proteinExistence type="predicted"/>
<accession>A0ABT6UDH9</accession>
<keyword evidence="2" id="KW-1185">Reference proteome</keyword>
<protein>
    <submittedName>
        <fullName evidence="1">Uncharacterized protein</fullName>
    </submittedName>
</protein>
<dbReference type="EMBL" id="JAOTLW010000008">
    <property type="protein sequence ID" value="MDI5831820.1"/>
    <property type="molecule type" value="Genomic_DNA"/>
</dbReference>
<organism evidence="1 2">
    <name type="scientific">Shewanella xiamenensis</name>
    <dbReference type="NCBI Taxonomy" id="332186"/>
    <lineage>
        <taxon>Bacteria</taxon>
        <taxon>Pseudomonadati</taxon>
        <taxon>Pseudomonadota</taxon>
        <taxon>Gammaproteobacteria</taxon>
        <taxon>Alteromonadales</taxon>
        <taxon>Shewanellaceae</taxon>
        <taxon>Shewanella</taxon>
    </lineage>
</organism>
<reference evidence="1 2" key="1">
    <citation type="submission" date="2022-09" db="EMBL/GenBank/DDBJ databases">
        <title>The outer-membrane cytochrome OmcA is essential for infection of Shewanella oneidensis by a zebrafish-associated bacteriophage.</title>
        <authorList>
            <person name="Grenfell A.W."/>
            <person name="Intile P."/>
            <person name="Mcfarlane J."/>
            <person name="Leung D."/>
            <person name="Abdalla K."/>
            <person name="Wold M."/>
            <person name="Kees E."/>
            <person name="Gralnick J."/>
        </authorList>
    </citation>
    <scope>NUCLEOTIDE SEQUENCE [LARGE SCALE GENOMIC DNA]</scope>
    <source>
        <strain evidence="1 2">NF-5</strain>
    </source>
</reference>
<dbReference type="Proteomes" id="UP001159075">
    <property type="component" value="Unassembled WGS sequence"/>
</dbReference>
<evidence type="ECO:0000313" key="1">
    <source>
        <dbReference type="EMBL" id="MDI5831820.1"/>
    </source>
</evidence>
<evidence type="ECO:0000313" key="2">
    <source>
        <dbReference type="Proteomes" id="UP001159075"/>
    </source>
</evidence>
<comment type="caution">
    <text evidence="1">The sequence shown here is derived from an EMBL/GenBank/DDBJ whole genome shotgun (WGS) entry which is preliminary data.</text>
</comment>